<dbReference type="InterPro" id="IPR050266">
    <property type="entry name" value="AB_hydrolase_sf"/>
</dbReference>
<dbReference type="EMBL" id="JARSFG010000025">
    <property type="protein sequence ID" value="MEC1180276.1"/>
    <property type="molecule type" value="Genomic_DNA"/>
</dbReference>
<reference evidence="5 6" key="1">
    <citation type="submission" date="2023-03" db="EMBL/GenBank/DDBJ databases">
        <title>Bacillus Genome Sequencing.</title>
        <authorList>
            <person name="Dunlap C."/>
        </authorList>
    </citation>
    <scope>NUCLEOTIDE SEQUENCE [LARGE SCALE GENOMIC DNA]</scope>
    <source>
        <strain evidence="5 6">B-59205</strain>
    </source>
</reference>
<evidence type="ECO:0000256" key="3">
    <source>
        <dbReference type="PIRSR" id="PIRSR017388-2"/>
    </source>
</evidence>
<dbReference type="RefSeq" id="WP_326124861.1">
    <property type="nucleotide sequence ID" value="NZ_JARSFG010000025.1"/>
</dbReference>
<feature type="binding site" evidence="3">
    <location>
        <position position="11"/>
    </location>
    <ligand>
        <name>substrate</name>
    </ligand>
</feature>
<dbReference type="InterPro" id="IPR029058">
    <property type="entry name" value="AB_hydrolase_fold"/>
</dbReference>
<dbReference type="Pfam" id="PF12146">
    <property type="entry name" value="Hydrolase_4"/>
    <property type="match status" value="1"/>
</dbReference>
<keyword evidence="6" id="KW-1185">Reference proteome</keyword>
<proteinExistence type="predicted"/>
<name>A0AAW9NUU5_9BACL</name>
<evidence type="ECO:0000313" key="5">
    <source>
        <dbReference type="EMBL" id="MEC1180276.1"/>
    </source>
</evidence>
<dbReference type="SUPFAM" id="SSF53474">
    <property type="entry name" value="alpha/beta-Hydrolases"/>
    <property type="match status" value="1"/>
</dbReference>
<evidence type="ECO:0000313" key="6">
    <source>
        <dbReference type="Proteomes" id="UP001344888"/>
    </source>
</evidence>
<accession>A0AAW9NUU5</accession>
<dbReference type="Gene3D" id="3.40.50.1820">
    <property type="entry name" value="alpha/beta hydrolase"/>
    <property type="match status" value="1"/>
</dbReference>
<dbReference type="GO" id="GO:0016020">
    <property type="term" value="C:membrane"/>
    <property type="evidence" value="ECO:0007669"/>
    <property type="project" value="TreeGrafter"/>
</dbReference>
<dbReference type="InterPro" id="IPR012354">
    <property type="entry name" value="Esterase_lipase"/>
</dbReference>
<dbReference type="PIRSF" id="PIRSF017388">
    <property type="entry name" value="Esterase_lipase"/>
    <property type="match status" value="1"/>
</dbReference>
<dbReference type="PANTHER" id="PTHR43798">
    <property type="entry name" value="MONOACYLGLYCEROL LIPASE"/>
    <property type="match status" value="1"/>
</dbReference>
<dbReference type="GO" id="GO:0052689">
    <property type="term" value="F:carboxylic ester hydrolase activity"/>
    <property type="evidence" value="ECO:0007669"/>
    <property type="project" value="InterPro"/>
</dbReference>
<sequence length="230" mass="26456">MKKGILLLHGFSGGPYEIEPLTAYLRQHMKCDIVTPTYCGHGEELSMRGYKAQHWLMDAELAYRQLAKRVDEITVIGFSMGGVIALYLAKRYPVKKLVLLSAAIKYMSPAQMLMDLREMATEAVRGHLKNHELFQRYERKLMTVPLSSMVEFMRIVKKVEPYIEHIQVPTYIIQGEKDGIVPHMAAHFLHDTIQAENKHLFLSANGKHHICFSDDCEEWFCEVLEFLCAP</sequence>
<feature type="active site" description="Charge relay system" evidence="2">
    <location>
        <position position="208"/>
    </location>
</feature>
<gene>
    <name evidence="5" type="ORF">P9B03_17415</name>
</gene>
<keyword evidence="1 5" id="KW-0378">Hydrolase</keyword>
<dbReference type="AlphaFoldDB" id="A0AAW9NUU5"/>
<dbReference type="PANTHER" id="PTHR43798:SF31">
    <property type="entry name" value="AB HYDROLASE SUPERFAMILY PROTEIN YCLE"/>
    <property type="match status" value="1"/>
</dbReference>
<evidence type="ECO:0000256" key="2">
    <source>
        <dbReference type="PIRSR" id="PIRSR017388-1"/>
    </source>
</evidence>
<feature type="domain" description="Serine aminopeptidase S33" evidence="4">
    <location>
        <begin position="3"/>
        <end position="212"/>
    </location>
</feature>
<organism evidence="5 6">
    <name type="scientific">Metasolibacillus meyeri</name>
    <dbReference type="NCBI Taxonomy" id="1071052"/>
    <lineage>
        <taxon>Bacteria</taxon>
        <taxon>Bacillati</taxon>
        <taxon>Bacillota</taxon>
        <taxon>Bacilli</taxon>
        <taxon>Bacillales</taxon>
        <taxon>Caryophanaceae</taxon>
        <taxon>Metasolibacillus</taxon>
    </lineage>
</organism>
<evidence type="ECO:0000259" key="4">
    <source>
        <dbReference type="Pfam" id="PF12146"/>
    </source>
</evidence>
<dbReference type="Proteomes" id="UP001344888">
    <property type="component" value="Unassembled WGS sequence"/>
</dbReference>
<dbReference type="InterPro" id="IPR022742">
    <property type="entry name" value="Hydrolase_4"/>
</dbReference>
<feature type="active site" description="Nucleophile" evidence="2">
    <location>
        <position position="79"/>
    </location>
</feature>
<feature type="binding site" evidence="3">
    <location>
        <position position="80"/>
    </location>
    <ligand>
        <name>substrate</name>
    </ligand>
</feature>
<feature type="active site" description="Charge relay system" evidence="2">
    <location>
        <position position="178"/>
    </location>
</feature>
<protein>
    <submittedName>
        <fullName evidence="5">Alpha/beta fold hydrolase</fullName>
    </submittedName>
</protein>
<evidence type="ECO:0000256" key="1">
    <source>
        <dbReference type="ARBA" id="ARBA00022801"/>
    </source>
</evidence>
<comment type="caution">
    <text evidence="5">The sequence shown here is derived from an EMBL/GenBank/DDBJ whole genome shotgun (WGS) entry which is preliminary data.</text>
</comment>